<dbReference type="Proteomes" id="UP000481288">
    <property type="component" value="Unassembled WGS sequence"/>
</dbReference>
<keyword evidence="1" id="KW-0521">NADP</keyword>
<dbReference type="Pfam" id="PF08240">
    <property type="entry name" value="ADH_N"/>
    <property type="match status" value="1"/>
</dbReference>
<keyword evidence="2" id="KW-0560">Oxidoreductase</keyword>
<name>A0A7D8YV06_9HELO</name>
<dbReference type="InterPro" id="IPR036291">
    <property type="entry name" value="NAD(P)-bd_dom_sf"/>
</dbReference>
<dbReference type="Gene3D" id="3.40.50.720">
    <property type="entry name" value="NAD(P)-binding Rossmann-like Domain"/>
    <property type="match status" value="1"/>
</dbReference>
<dbReference type="EMBL" id="QGMG01000034">
    <property type="protein sequence ID" value="TVY58583.1"/>
    <property type="molecule type" value="Genomic_DNA"/>
</dbReference>
<comment type="caution">
    <text evidence="5">The sequence shown here is derived from an EMBL/GenBank/DDBJ whole genome shotgun (WGS) entry which is preliminary data.</text>
</comment>
<dbReference type="PANTHER" id="PTHR48106">
    <property type="entry name" value="QUINONE OXIDOREDUCTASE PIG3-RELATED"/>
    <property type="match status" value="1"/>
</dbReference>
<proteinExistence type="predicted"/>
<dbReference type="SUPFAM" id="SSF50129">
    <property type="entry name" value="GroES-like"/>
    <property type="match status" value="1"/>
</dbReference>
<organism evidence="5 6">
    <name type="scientific">Lachnellula cervina</name>
    <dbReference type="NCBI Taxonomy" id="1316786"/>
    <lineage>
        <taxon>Eukaryota</taxon>
        <taxon>Fungi</taxon>
        <taxon>Dikarya</taxon>
        <taxon>Ascomycota</taxon>
        <taxon>Pezizomycotina</taxon>
        <taxon>Leotiomycetes</taxon>
        <taxon>Helotiales</taxon>
        <taxon>Lachnaceae</taxon>
        <taxon>Lachnellula</taxon>
    </lineage>
</organism>
<keyword evidence="3" id="KW-1133">Transmembrane helix</keyword>
<protein>
    <submittedName>
        <fullName evidence="5">Quinone oxidoreductase</fullName>
    </submittedName>
</protein>
<dbReference type="SMART" id="SM00829">
    <property type="entry name" value="PKS_ER"/>
    <property type="match status" value="1"/>
</dbReference>
<feature type="transmembrane region" description="Helical" evidence="3">
    <location>
        <begin position="151"/>
        <end position="171"/>
    </location>
</feature>
<dbReference type="PANTHER" id="PTHR48106:SF18">
    <property type="entry name" value="QUINONE OXIDOREDUCTASE PIG3"/>
    <property type="match status" value="1"/>
</dbReference>
<evidence type="ECO:0000313" key="5">
    <source>
        <dbReference type="EMBL" id="TVY58583.1"/>
    </source>
</evidence>
<dbReference type="InterPro" id="IPR020843">
    <property type="entry name" value="ER"/>
</dbReference>
<feature type="domain" description="Enoyl reductase (ER)" evidence="4">
    <location>
        <begin position="11"/>
        <end position="294"/>
    </location>
</feature>
<keyword evidence="3" id="KW-0472">Membrane</keyword>
<dbReference type="GO" id="GO:0016651">
    <property type="term" value="F:oxidoreductase activity, acting on NAD(P)H"/>
    <property type="evidence" value="ECO:0007669"/>
    <property type="project" value="TreeGrafter"/>
</dbReference>
<dbReference type="OrthoDB" id="3509362at2759"/>
<dbReference type="SUPFAM" id="SSF51735">
    <property type="entry name" value="NAD(P)-binding Rossmann-fold domains"/>
    <property type="match status" value="1"/>
</dbReference>
<sequence>MMRAAVLTSQGDPNVLAIQEHYTKPQLSADHGVLIKVKAIAISSADLMTRRGFTAGPVITPPEIIGSECVGIVEAVSKELERLDDQVAETLDGSHGAKYRVGDVVVGLMGGMGRYFNGCYAEYVVLPPGCLSAPLTMLNATSLPMFSDSTLSFGLLAAIPGAFLVAHGILVKSLQVKSTDTLLVQGGSSAVGLAIASISKGLCGLNKIVGTTRSKEKVTRMKAAGFDTVVVLPREEAVPSSAKELAGIIKEKGGELSGFTTIVDLIGATNIPVSLLSANLSGGSRVCMAGMLAGAYHFEEPFSPMGIVSVRTY</sequence>
<accession>A0A7D8YV06</accession>
<dbReference type="GO" id="GO:0070402">
    <property type="term" value="F:NADPH binding"/>
    <property type="evidence" value="ECO:0007669"/>
    <property type="project" value="TreeGrafter"/>
</dbReference>
<evidence type="ECO:0000313" key="6">
    <source>
        <dbReference type="Proteomes" id="UP000481288"/>
    </source>
</evidence>
<dbReference type="InterPro" id="IPR013154">
    <property type="entry name" value="ADH-like_N"/>
</dbReference>
<evidence type="ECO:0000256" key="2">
    <source>
        <dbReference type="ARBA" id="ARBA00023002"/>
    </source>
</evidence>
<keyword evidence="3" id="KW-0812">Transmembrane</keyword>
<evidence type="ECO:0000256" key="1">
    <source>
        <dbReference type="ARBA" id="ARBA00022857"/>
    </source>
</evidence>
<gene>
    <name evidence="5" type="primary">CRYZ_0</name>
    <name evidence="5" type="ORF">LCER1_G000199</name>
</gene>
<dbReference type="AlphaFoldDB" id="A0A7D8YV06"/>
<evidence type="ECO:0000259" key="4">
    <source>
        <dbReference type="SMART" id="SM00829"/>
    </source>
</evidence>
<reference evidence="5 6" key="1">
    <citation type="submission" date="2018-05" db="EMBL/GenBank/DDBJ databases">
        <title>Whole genome sequencing for identification of molecular markers to develop diagnostic detection tools for the regulated plant pathogen Lachnellula willkommii.</title>
        <authorList>
            <person name="Giroux E."/>
            <person name="Bilodeau G."/>
        </authorList>
    </citation>
    <scope>NUCLEOTIDE SEQUENCE [LARGE SCALE GENOMIC DNA]</scope>
    <source>
        <strain evidence="5 6">CBS 625.97</strain>
    </source>
</reference>
<dbReference type="InterPro" id="IPR011032">
    <property type="entry name" value="GroES-like_sf"/>
</dbReference>
<dbReference type="Gene3D" id="3.90.180.10">
    <property type="entry name" value="Medium-chain alcohol dehydrogenases, catalytic domain"/>
    <property type="match status" value="1"/>
</dbReference>
<keyword evidence="6" id="KW-1185">Reference proteome</keyword>
<evidence type="ECO:0000256" key="3">
    <source>
        <dbReference type="SAM" id="Phobius"/>
    </source>
</evidence>